<dbReference type="Pfam" id="PF13579">
    <property type="entry name" value="Glyco_trans_4_4"/>
    <property type="match status" value="1"/>
</dbReference>
<feature type="domain" description="Glycosyltransferase subfamily 4-like N-terminal" evidence="3">
    <location>
        <begin position="43"/>
        <end position="143"/>
    </location>
</feature>
<sequence>MSTDRSGLFRVFQIPGDHPYLRPLVPTPELSSTSTSTEVFTPEWVQEHADSLDVVHLHFGFDRVPALQLAEWVSELQRHDLPLVFTVHDLTPFDGLGAVPDLDHQRKLDMLVADAAAVLALTDADAETVHSRWGRSAEVAPYPLGEEQATQMRCVHARLYAQLARARRGTAA</sequence>
<dbReference type="Proteomes" id="UP001612915">
    <property type="component" value="Unassembled WGS sequence"/>
</dbReference>
<dbReference type="Gene3D" id="3.40.50.2000">
    <property type="entry name" value="Glycogen Phosphorylase B"/>
    <property type="match status" value="1"/>
</dbReference>
<keyword evidence="5" id="KW-1185">Reference proteome</keyword>
<dbReference type="RefSeq" id="WP_398277783.1">
    <property type="nucleotide sequence ID" value="NZ_JBITLV010000002.1"/>
</dbReference>
<comment type="caution">
    <text evidence="4">The sequence shown here is derived from an EMBL/GenBank/DDBJ whole genome shotgun (WGS) entry which is preliminary data.</text>
</comment>
<dbReference type="EMBL" id="JBITLV010000002">
    <property type="protein sequence ID" value="MFI7586996.1"/>
    <property type="molecule type" value="Genomic_DNA"/>
</dbReference>
<proteinExistence type="predicted"/>
<dbReference type="SUPFAM" id="SSF53756">
    <property type="entry name" value="UDP-Glycosyltransferase/glycogen phosphorylase"/>
    <property type="match status" value="1"/>
</dbReference>
<evidence type="ECO:0000256" key="1">
    <source>
        <dbReference type="ARBA" id="ARBA00022676"/>
    </source>
</evidence>
<protein>
    <submittedName>
        <fullName evidence="4">Glycosyltransferase</fullName>
    </submittedName>
</protein>
<keyword evidence="2" id="KW-0808">Transferase</keyword>
<evidence type="ECO:0000256" key="2">
    <source>
        <dbReference type="ARBA" id="ARBA00022679"/>
    </source>
</evidence>
<dbReference type="InterPro" id="IPR028098">
    <property type="entry name" value="Glyco_trans_4-like_N"/>
</dbReference>
<evidence type="ECO:0000259" key="3">
    <source>
        <dbReference type="Pfam" id="PF13579"/>
    </source>
</evidence>
<organism evidence="4 5">
    <name type="scientific">Spongisporangium articulatum</name>
    <dbReference type="NCBI Taxonomy" id="3362603"/>
    <lineage>
        <taxon>Bacteria</taxon>
        <taxon>Bacillati</taxon>
        <taxon>Actinomycetota</taxon>
        <taxon>Actinomycetes</taxon>
        <taxon>Kineosporiales</taxon>
        <taxon>Kineosporiaceae</taxon>
        <taxon>Spongisporangium</taxon>
    </lineage>
</organism>
<reference evidence="4 5" key="1">
    <citation type="submission" date="2024-10" db="EMBL/GenBank/DDBJ databases">
        <title>The Natural Products Discovery Center: Release of the First 8490 Sequenced Strains for Exploring Actinobacteria Biosynthetic Diversity.</title>
        <authorList>
            <person name="Kalkreuter E."/>
            <person name="Kautsar S.A."/>
            <person name="Yang D."/>
            <person name="Bader C.D."/>
            <person name="Teijaro C.N."/>
            <person name="Fluegel L."/>
            <person name="Davis C.M."/>
            <person name="Simpson J.R."/>
            <person name="Lauterbach L."/>
            <person name="Steele A.D."/>
            <person name="Gui C."/>
            <person name="Meng S."/>
            <person name="Li G."/>
            <person name="Viehrig K."/>
            <person name="Ye F."/>
            <person name="Su P."/>
            <person name="Kiefer A.F."/>
            <person name="Nichols A."/>
            <person name="Cepeda A.J."/>
            <person name="Yan W."/>
            <person name="Fan B."/>
            <person name="Jiang Y."/>
            <person name="Adhikari A."/>
            <person name="Zheng C.-J."/>
            <person name="Schuster L."/>
            <person name="Cowan T.M."/>
            <person name="Smanski M.J."/>
            <person name="Chevrette M.G."/>
            <person name="De Carvalho L.P.S."/>
            <person name="Shen B."/>
        </authorList>
    </citation>
    <scope>NUCLEOTIDE SEQUENCE [LARGE SCALE GENOMIC DNA]</scope>
    <source>
        <strain evidence="4 5">NPDC049639</strain>
    </source>
</reference>
<keyword evidence="1" id="KW-0328">Glycosyltransferase</keyword>
<evidence type="ECO:0000313" key="5">
    <source>
        <dbReference type="Proteomes" id="UP001612915"/>
    </source>
</evidence>
<gene>
    <name evidence="4" type="ORF">ACIB24_07970</name>
</gene>
<name>A0ABW8AKW5_9ACTN</name>
<accession>A0ABW8AKW5</accession>
<evidence type="ECO:0000313" key="4">
    <source>
        <dbReference type="EMBL" id="MFI7586996.1"/>
    </source>
</evidence>